<organism evidence="1 2">
    <name type="scientific">Legionella pneumophila (strain Lens)</name>
    <dbReference type="NCBI Taxonomy" id="297245"/>
    <lineage>
        <taxon>Bacteria</taxon>
        <taxon>Pseudomonadati</taxon>
        <taxon>Pseudomonadota</taxon>
        <taxon>Gammaproteobacteria</taxon>
        <taxon>Legionellales</taxon>
        <taxon>Legionellaceae</taxon>
        <taxon>Legionella</taxon>
    </lineage>
</organism>
<name>Q5WV85_LEGPL</name>
<evidence type="ECO:0000313" key="2">
    <source>
        <dbReference type="Proteomes" id="UP000002517"/>
    </source>
</evidence>
<protein>
    <submittedName>
        <fullName evidence="1">Uncharacterized protein</fullName>
    </submittedName>
</protein>
<reference evidence="1 2" key="1">
    <citation type="journal article" date="2004" name="Nat. Genet.">
        <title>Evidence in the Legionella pneumophila genome for exploitation of host cell functions and high genome plasticity.</title>
        <authorList>
            <person name="Cazalet C."/>
            <person name="Rusniok C."/>
            <person name="Bruggemann H."/>
            <person name="Zidane N."/>
            <person name="Magnier A."/>
            <person name="Ma L."/>
            <person name="Tichit M."/>
            <person name="Jarraud S."/>
            <person name="Bouchier C."/>
            <person name="Vandenesch F."/>
            <person name="Kunst F."/>
            <person name="Etienne J."/>
            <person name="Glaser P."/>
            <person name="Buchrieser C."/>
        </authorList>
    </citation>
    <scope>NUCLEOTIDE SEQUENCE [LARGE SCALE GENOMIC DNA]</scope>
    <source>
        <strain evidence="1 2">Lens</strain>
    </source>
</reference>
<dbReference type="HOGENOM" id="CLU_1439464_0_0_6"/>
<dbReference type="EMBL" id="CR628337">
    <property type="protein sequence ID" value="CAH16172.1"/>
    <property type="molecule type" value="Genomic_DNA"/>
</dbReference>
<accession>Q5WV85</accession>
<evidence type="ECO:0000313" key="1">
    <source>
        <dbReference type="EMBL" id="CAH16172.1"/>
    </source>
</evidence>
<dbReference type="LegioList" id="lpl1932"/>
<proteinExistence type="predicted"/>
<dbReference type="AlphaFoldDB" id="Q5WV85"/>
<gene>
    <name evidence="1" type="ordered locus">lpl1932</name>
</gene>
<dbReference type="KEGG" id="lpf:lpl1932"/>
<sequence length="188" mass="21648">MLISTRTLEPALSHFNDRNNLIKQLDLSSDSDNNSFYKWVLAFWLGSNITREKIIKHPLYIKCEAFIDLGYSCILVLDKQMSLLKQNSLAYKILQKNLFEIIQYYNVNYPLLTQNPQTLFSFFANILAKIDSKACEDISNRKILELTQNTCLAELSRTQNGPPDRLATTQVSNDVTSLMKVNPFNIYP</sequence>
<dbReference type="Proteomes" id="UP000002517">
    <property type="component" value="Chromosome"/>
</dbReference>